<dbReference type="AlphaFoldDB" id="A0A6A0AQG2"/>
<organism evidence="2 3">
    <name type="scientific">Streptomyces pacificus</name>
    <dbReference type="NCBI Taxonomy" id="2705029"/>
    <lineage>
        <taxon>Bacteria</taxon>
        <taxon>Bacillati</taxon>
        <taxon>Actinomycetota</taxon>
        <taxon>Actinomycetes</taxon>
        <taxon>Kitasatosporales</taxon>
        <taxon>Streptomycetaceae</taxon>
        <taxon>Streptomyces</taxon>
    </lineage>
</organism>
<protein>
    <submittedName>
        <fullName evidence="2">Uncharacterized protein</fullName>
    </submittedName>
</protein>
<gene>
    <name evidence="2" type="ORF">SCWH03_11020</name>
</gene>
<sequence>MVAAREGHDRGAGPGGRRDEERRSAGEGGGPMSLRLADFDASEAVAAADWSVLAEPQVESVVQAVARAFARDYGLTLEYEDAYQEAVITVAERAAYVRQILADAGAGLLHRWLSQRLRDRWLTEAKHRTAHVSYEAARHKAERSGL</sequence>
<dbReference type="Proteomes" id="UP000484988">
    <property type="component" value="Unassembled WGS sequence"/>
</dbReference>
<accession>A0A6A0AQG2</accession>
<evidence type="ECO:0000256" key="1">
    <source>
        <dbReference type="SAM" id="MobiDB-lite"/>
    </source>
</evidence>
<proteinExistence type="predicted"/>
<evidence type="ECO:0000313" key="2">
    <source>
        <dbReference type="EMBL" id="GFH34888.1"/>
    </source>
</evidence>
<evidence type="ECO:0000313" key="3">
    <source>
        <dbReference type="Proteomes" id="UP000484988"/>
    </source>
</evidence>
<dbReference type="EMBL" id="BLLG01000003">
    <property type="protein sequence ID" value="GFH34888.1"/>
    <property type="molecule type" value="Genomic_DNA"/>
</dbReference>
<feature type="compositionally biased region" description="Basic and acidic residues" evidence="1">
    <location>
        <begin position="1"/>
        <end position="25"/>
    </location>
</feature>
<feature type="region of interest" description="Disordered" evidence="1">
    <location>
        <begin position="1"/>
        <end position="32"/>
    </location>
</feature>
<keyword evidence="3" id="KW-1185">Reference proteome</keyword>
<name>A0A6A0AQG2_9ACTN</name>
<reference evidence="2 3" key="1">
    <citation type="submission" date="2020-02" db="EMBL/GenBank/DDBJ databases">
        <title>Whole Genome Shotgun Sequence of Streptomyces sp. strain CWH03.</title>
        <authorList>
            <person name="Dohra H."/>
            <person name="Kodani S."/>
            <person name="Yamamura H."/>
        </authorList>
    </citation>
    <scope>NUCLEOTIDE SEQUENCE [LARGE SCALE GENOMIC DNA]</scope>
    <source>
        <strain evidence="2 3">CWH03</strain>
    </source>
</reference>
<comment type="caution">
    <text evidence="2">The sequence shown here is derived from an EMBL/GenBank/DDBJ whole genome shotgun (WGS) entry which is preliminary data.</text>
</comment>